<comment type="similarity">
    <text evidence="5">Belongs to the metal hydrolase YfiT family.</text>
</comment>
<evidence type="ECO:0000256" key="3">
    <source>
        <dbReference type="ARBA" id="ARBA00022801"/>
    </source>
</evidence>
<dbReference type="SUPFAM" id="SSF109854">
    <property type="entry name" value="DinB/YfiT-like putative metalloenzymes"/>
    <property type="match status" value="1"/>
</dbReference>
<evidence type="ECO:0000259" key="6">
    <source>
        <dbReference type="Pfam" id="PF12867"/>
    </source>
</evidence>
<keyword evidence="3 5" id="KW-0378">Hydrolase</keyword>
<gene>
    <name evidence="7" type="ORF">EJP82_07330</name>
</gene>
<evidence type="ECO:0000313" key="8">
    <source>
        <dbReference type="Proteomes" id="UP000279446"/>
    </source>
</evidence>
<dbReference type="InterPro" id="IPR034660">
    <property type="entry name" value="DinB/YfiT-like"/>
</dbReference>
<dbReference type="RefSeq" id="WP_127191387.1">
    <property type="nucleotide sequence ID" value="NZ_RZNY01000004.1"/>
</dbReference>
<evidence type="ECO:0000256" key="2">
    <source>
        <dbReference type="ARBA" id="ARBA00022723"/>
    </source>
</evidence>
<accession>A0A3S1DU95</accession>
<evidence type="ECO:0000256" key="1">
    <source>
        <dbReference type="ARBA" id="ARBA00022490"/>
    </source>
</evidence>
<comment type="caution">
    <text evidence="7">The sequence shown here is derived from an EMBL/GenBank/DDBJ whole genome shotgun (WGS) entry which is preliminary data.</text>
</comment>
<protein>
    <recommendedName>
        <fullName evidence="5">Putative metal-dependent hydrolase EJP82_07330</fullName>
        <ecNumber evidence="5">3.-.-.-</ecNumber>
    </recommendedName>
</protein>
<feature type="binding site" evidence="5">
    <location>
        <position position="155"/>
    </location>
    <ligand>
        <name>Zn(2+)</name>
        <dbReference type="ChEBI" id="CHEBI:29105"/>
    </ligand>
</feature>
<name>A0A3S1DU95_9BACL</name>
<keyword evidence="4 5" id="KW-0862">Zinc</keyword>
<evidence type="ECO:0000313" key="7">
    <source>
        <dbReference type="EMBL" id="RUT47509.1"/>
    </source>
</evidence>
<dbReference type="EC" id="3.-.-.-" evidence="5"/>
<keyword evidence="2 5" id="KW-0479">Metal-binding</keyword>
<dbReference type="GO" id="GO:0005737">
    <property type="term" value="C:cytoplasm"/>
    <property type="evidence" value="ECO:0007669"/>
    <property type="project" value="UniProtKB-SubCell"/>
</dbReference>
<evidence type="ECO:0000256" key="4">
    <source>
        <dbReference type="ARBA" id="ARBA00022833"/>
    </source>
</evidence>
<feature type="binding site" evidence="5">
    <location>
        <position position="159"/>
    </location>
    <ligand>
        <name>Zn(2+)</name>
        <dbReference type="ChEBI" id="CHEBI:29105"/>
    </ligand>
</feature>
<comment type="cofactor">
    <cofactor evidence="5">
        <name>Zn(2+)</name>
        <dbReference type="ChEBI" id="CHEBI:29105"/>
    </cofactor>
    <text evidence="5">Binds 1 zinc ion per subunit.</text>
</comment>
<dbReference type="GO" id="GO:0008270">
    <property type="term" value="F:zinc ion binding"/>
    <property type="evidence" value="ECO:0007669"/>
    <property type="project" value="UniProtKB-UniRule"/>
</dbReference>
<comment type="subunit">
    <text evidence="5">Homodimer.</text>
</comment>
<dbReference type="GO" id="GO:0016787">
    <property type="term" value="F:hydrolase activity"/>
    <property type="evidence" value="ECO:0007669"/>
    <property type="project" value="UniProtKB-UniRule"/>
</dbReference>
<dbReference type="OrthoDB" id="9796039at2"/>
<dbReference type="Pfam" id="PF12867">
    <property type="entry name" value="DinB_2"/>
    <property type="match status" value="1"/>
</dbReference>
<keyword evidence="1 5" id="KW-0963">Cytoplasm</keyword>
<dbReference type="AlphaFoldDB" id="A0A3S1DU95"/>
<dbReference type="Proteomes" id="UP000279446">
    <property type="component" value="Unassembled WGS sequence"/>
</dbReference>
<comment type="subcellular location">
    <subcellularLocation>
        <location evidence="5">Cytoplasm</location>
    </subcellularLocation>
</comment>
<organism evidence="7 8">
    <name type="scientific">Paenibacillus anaericanus</name>
    <dbReference type="NCBI Taxonomy" id="170367"/>
    <lineage>
        <taxon>Bacteria</taxon>
        <taxon>Bacillati</taxon>
        <taxon>Bacillota</taxon>
        <taxon>Bacilli</taxon>
        <taxon>Bacillales</taxon>
        <taxon>Paenibacillaceae</taxon>
        <taxon>Paenibacillus</taxon>
    </lineage>
</organism>
<dbReference type="EMBL" id="RZNY01000004">
    <property type="protein sequence ID" value="RUT47509.1"/>
    <property type="molecule type" value="Genomic_DNA"/>
</dbReference>
<sequence length="168" mass="19769">MNDRYPIGEFKCSEIISHEEVTEWINEIREFPSRLVEVVSNLTDVELNKTYRENGWTIRQVVHHIADSHMNAFIRFKLALTEDNPTIKPYDQDEWAKLADCKLPIETSLSIIESLHERWSYLLQSLSEEQLNRTFHHPDSGLVRVERNIGIYAWHGNHHLAHIKNALE</sequence>
<dbReference type="InterPro" id="IPR023774">
    <property type="entry name" value="Put_metal_dep_hydrolase_YfiT"/>
</dbReference>
<feature type="binding site" evidence="5">
    <location>
        <position position="64"/>
    </location>
    <ligand>
        <name>Zn(2+)</name>
        <dbReference type="ChEBI" id="CHEBI:29105"/>
    </ligand>
</feature>
<feature type="domain" description="DinB-like" evidence="6">
    <location>
        <begin position="29"/>
        <end position="163"/>
    </location>
</feature>
<evidence type="ECO:0000256" key="5">
    <source>
        <dbReference type="HAMAP-Rule" id="MF_01256"/>
    </source>
</evidence>
<dbReference type="InterPro" id="IPR024775">
    <property type="entry name" value="DinB-like"/>
</dbReference>
<proteinExistence type="inferred from homology"/>
<dbReference type="HAMAP" id="MF_01256">
    <property type="entry name" value="YfiT_hydrol"/>
    <property type="match status" value="1"/>
</dbReference>
<dbReference type="NCBIfam" id="NF009807">
    <property type="entry name" value="PRK13291.1"/>
    <property type="match status" value="1"/>
</dbReference>
<dbReference type="Gene3D" id="1.20.120.450">
    <property type="entry name" value="dinb family like domain"/>
    <property type="match status" value="1"/>
</dbReference>
<keyword evidence="8" id="KW-1185">Reference proteome</keyword>
<reference evidence="7 8" key="1">
    <citation type="submission" date="2018-12" db="EMBL/GenBank/DDBJ databases">
        <authorList>
            <person name="Sun L."/>
            <person name="Chen Z."/>
        </authorList>
    </citation>
    <scope>NUCLEOTIDE SEQUENCE [LARGE SCALE GENOMIC DNA]</scope>
    <source>
        <strain evidence="7 8">DSM 15890</strain>
    </source>
</reference>
<comment type="function">
    <text evidence="5">Possible metal-dependent hydrolase.</text>
</comment>